<reference evidence="3" key="2">
    <citation type="submission" date="2020-09" db="EMBL/GenBank/DDBJ databases">
        <authorList>
            <person name="Sun Q."/>
            <person name="Zhou Y."/>
        </authorList>
    </citation>
    <scope>NUCLEOTIDE SEQUENCE</scope>
    <source>
        <strain evidence="3">CGMCC 4.7306</strain>
    </source>
</reference>
<dbReference type="EMBL" id="BMMZ01000014">
    <property type="protein sequence ID" value="GGL78944.1"/>
    <property type="molecule type" value="Genomic_DNA"/>
</dbReference>
<dbReference type="InterPro" id="IPR011051">
    <property type="entry name" value="RmlC_Cupin_sf"/>
</dbReference>
<accession>A0A917W8I8</accession>
<keyword evidence="4" id="KW-1185">Reference proteome</keyword>
<protein>
    <recommendedName>
        <fullName evidence="2">Cupin type-2 domain-containing protein</fullName>
    </recommendedName>
</protein>
<dbReference type="Gene3D" id="2.60.120.10">
    <property type="entry name" value="Jelly Rolls"/>
    <property type="match status" value="1"/>
</dbReference>
<reference evidence="3" key="1">
    <citation type="journal article" date="2014" name="Int. J. Syst. Evol. Microbiol.">
        <title>Complete genome sequence of Corynebacterium casei LMG S-19264T (=DSM 44701T), isolated from a smear-ripened cheese.</title>
        <authorList>
            <consortium name="US DOE Joint Genome Institute (JGI-PGF)"/>
            <person name="Walter F."/>
            <person name="Albersmeier A."/>
            <person name="Kalinowski J."/>
            <person name="Ruckert C."/>
        </authorList>
    </citation>
    <scope>NUCLEOTIDE SEQUENCE</scope>
    <source>
        <strain evidence="3">CGMCC 4.7306</strain>
    </source>
</reference>
<dbReference type="Proteomes" id="UP000613840">
    <property type="component" value="Unassembled WGS sequence"/>
</dbReference>
<dbReference type="SUPFAM" id="SSF51182">
    <property type="entry name" value="RmlC-like cupins"/>
    <property type="match status" value="1"/>
</dbReference>
<evidence type="ECO:0000256" key="1">
    <source>
        <dbReference type="SAM" id="MobiDB-lite"/>
    </source>
</evidence>
<dbReference type="InterPro" id="IPR013096">
    <property type="entry name" value="Cupin_2"/>
</dbReference>
<evidence type="ECO:0000259" key="2">
    <source>
        <dbReference type="Pfam" id="PF07883"/>
    </source>
</evidence>
<feature type="region of interest" description="Disordered" evidence="1">
    <location>
        <begin position="1"/>
        <end position="28"/>
    </location>
</feature>
<dbReference type="AlphaFoldDB" id="A0A917W8I8"/>
<evidence type="ECO:0000313" key="4">
    <source>
        <dbReference type="Proteomes" id="UP000613840"/>
    </source>
</evidence>
<comment type="caution">
    <text evidence="3">The sequence shown here is derived from an EMBL/GenBank/DDBJ whole genome shotgun (WGS) entry which is preliminary data.</text>
</comment>
<organism evidence="3 4">
    <name type="scientific">Microlunatus endophyticus</name>
    <dbReference type="NCBI Taxonomy" id="1716077"/>
    <lineage>
        <taxon>Bacteria</taxon>
        <taxon>Bacillati</taxon>
        <taxon>Actinomycetota</taxon>
        <taxon>Actinomycetes</taxon>
        <taxon>Propionibacteriales</taxon>
        <taxon>Propionibacteriaceae</taxon>
        <taxon>Microlunatus</taxon>
    </lineage>
</organism>
<sequence>MHRVSKVSLGEALTVVSGPNPPTSDGFRSTRVQVLHWRVDREFSDPGPHLHESSDEVYVVLEGSIDVQVKNDTILVGPDEALVVGAGVVHSLVAVQHPA</sequence>
<proteinExistence type="predicted"/>
<evidence type="ECO:0000313" key="3">
    <source>
        <dbReference type="EMBL" id="GGL78944.1"/>
    </source>
</evidence>
<dbReference type="InterPro" id="IPR014710">
    <property type="entry name" value="RmlC-like_jellyroll"/>
</dbReference>
<name>A0A917W8I8_9ACTN</name>
<dbReference type="Pfam" id="PF07883">
    <property type="entry name" value="Cupin_2"/>
    <property type="match status" value="1"/>
</dbReference>
<gene>
    <name evidence="3" type="ORF">GCM10011575_41640</name>
</gene>
<feature type="domain" description="Cupin type-2" evidence="2">
    <location>
        <begin position="45"/>
        <end position="94"/>
    </location>
</feature>